<feature type="region of interest" description="Disordered" evidence="10">
    <location>
        <begin position="257"/>
        <end position="302"/>
    </location>
</feature>
<feature type="transmembrane region" description="Helical" evidence="11">
    <location>
        <begin position="7"/>
        <end position="27"/>
    </location>
</feature>
<protein>
    <submittedName>
        <fullName evidence="12">Claudin-23</fullName>
    </submittedName>
</protein>
<evidence type="ECO:0000256" key="2">
    <source>
        <dbReference type="ARBA" id="ARBA00004651"/>
    </source>
</evidence>
<evidence type="ECO:0000313" key="12">
    <source>
        <dbReference type="EMBL" id="CAH2292232.1"/>
    </source>
</evidence>
<evidence type="ECO:0000256" key="5">
    <source>
        <dbReference type="ARBA" id="ARBA00022475"/>
    </source>
</evidence>
<evidence type="ECO:0000256" key="4">
    <source>
        <dbReference type="ARBA" id="ARBA00022427"/>
    </source>
</evidence>
<evidence type="ECO:0000256" key="6">
    <source>
        <dbReference type="ARBA" id="ARBA00022692"/>
    </source>
</evidence>
<feature type="transmembrane region" description="Helical" evidence="11">
    <location>
        <begin position="83"/>
        <end position="102"/>
    </location>
</feature>
<evidence type="ECO:0000256" key="3">
    <source>
        <dbReference type="ARBA" id="ARBA00008295"/>
    </source>
</evidence>
<keyword evidence="8 11" id="KW-1133">Transmembrane helix</keyword>
<keyword evidence="5" id="KW-1003">Cell membrane</keyword>
<evidence type="ECO:0000256" key="8">
    <source>
        <dbReference type="ARBA" id="ARBA00022989"/>
    </source>
</evidence>
<dbReference type="Pfam" id="PF00822">
    <property type="entry name" value="PMP22_Claudin"/>
    <property type="match status" value="1"/>
</dbReference>
<evidence type="ECO:0000256" key="10">
    <source>
        <dbReference type="SAM" id="MobiDB-lite"/>
    </source>
</evidence>
<sequence length="302" mass="32520">MRTPTVMIIGMVFAPCGLVLNLTSTVAPNWRQISGLNNNPSDTSYHQGLWDICKQSLGTASSSSNFICGQSNTAYFSLQEVQIARGLMIASLVVTVLGIALASVGVRCWRDTPIYLMAGLGGLVIFISGILSLIAVSWYNNDMYTMGGIDNLASTSTIQVDYALVLGYLGSCMEIIGGFSLSLSLVHSCKKCMEKRGKSPAAIHYSKKNKYAQNPIKTTYPGSTVYSVRADSPARDHGATNLGYSIGNDNYRYGDGGRRANSVVTNPRSYTNSVDVMEGERPRSYGRPGSQLSSLPCDSDLL</sequence>
<keyword evidence="13" id="KW-1185">Reference proteome</keyword>
<dbReference type="GO" id="GO:0005923">
    <property type="term" value="C:bicellular tight junction"/>
    <property type="evidence" value="ECO:0007669"/>
    <property type="project" value="UniProtKB-SubCell"/>
</dbReference>
<evidence type="ECO:0000256" key="7">
    <source>
        <dbReference type="ARBA" id="ARBA00022949"/>
    </source>
</evidence>
<organism evidence="12 13">
    <name type="scientific">Pelobates cultripes</name>
    <name type="common">Western spadefoot toad</name>
    <dbReference type="NCBI Taxonomy" id="61616"/>
    <lineage>
        <taxon>Eukaryota</taxon>
        <taxon>Metazoa</taxon>
        <taxon>Chordata</taxon>
        <taxon>Craniata</taxon>
        <taxon>Vertebrata</taxon>
        <taxon>Euteleostomi</taxon>
        <taxon>Amphibia</taxon>
        <taxon>Batrachia</taxon>
        <taxon>Anura</taxon>
        <taxon>Pelobatoidea</taxon>
        <taxon>Pelobatidae</taxon>
        <taxon>Pelobates</taxon>
    </lineage>
</organism>
<dbReference type="Proteomes" id="UP001295444">
    <property type="component" value="Chromosome 05"/>
</dbReference>
<dbReference type="InterPro" id="IPR006187">
    <property type="entry name" value="Claudin"/>
</dbReference>
<dbReference type="GO" id="GO:0005198">
    <property type="term" value="F:structural molecule activity"/>
    <property type="evidence" value="ECO:0007669"/>
    <property type="project" value="InterPro"/>
</dbReference>
<keyword evidence="9 11" id="KW-0472">Membrane</keyword>
<dbReference type="Gene3D" id="1.20.140.150">
    <property type="match status" value="1"/>
</dbReference>
<dbReference type="PRINTS" id="PR01077">
    <property type="entry name" value="CLAUDIN"/>
</dbReference>
<feature type="compositionally biased region" description="Polar residues" evidence="10">
    <location>
        <begin position="262"/>
        <end position="274"/>
    </location>
</feature>
<evidence type="ECO:0000256" key="11">
    <source>
        <dbReference type="SAM" id="Phobius"/>
    </source>
</evidence>
<dbReference type="InterPro" id="IPR004031">
    <property type="entry name" value="PMP22/EMP/MP20/Claudin"/>
</dbReference>
<keyword evidence="4" id="KW-0796">Tight junction</keyword>
<gene>
    <name evidence="12" type="ORF">PECUL_23A053300</name>
</gene>
<feature type="transmembrane region" description="Helical" evidence="11">
    <location>
        <begin position="114"/>
        <end position="139"/>
    </location>
</feature>
<evidence type="ECO:0000313" key="13">
    <source>
        <dbReference type="Proteomes" id="UP001295444"/>
    </source>
</evidence>
<name>A0AAD1S657_PELCU</name>
<keyword evidence="6 11" id="KW-0812">Transmembrane</keyword>
<accession>A0AAD1S657</accession>
<dbReference type="PANTHER" id="PTHR12002">
    <property type="entry name" value="CLAUDIN"/>
    <property type="match status" value="1"/>
</dbReference>
<dbReference type="AlphaFoldDB" id="A0AAD1S657"/>
<proteinExistence type="inferred from homology"/>
<keyword evidence="7" id="KW-0965">Cell junction</keyword>
<evidence type="ECO:0000256" key="1">
    <source>
        <dbReference type="ARBA" id="ARBA00004435"/>
    </source>
</evidence>
<feature type="transmembrane region" description="Helical" evidence="11">
    <location>
        <begin position="162"/>
        <end position="186"/>
    </location>
</feature>
<dbReference type="EMBL" id="OW240916">
    <property type="protein sequence ID" value="CAH2292232.1"/>
    <property type="molecule type" value="Genomic_DNA"/>
</dbReference>
<comment type="subcellular location">
    <subcellularLocation>
        <location evidence="1">Cell junction</location>
        <location evidence="1">Tight junction</location>
    </subcellularLocation>
    <subcellularLocation>
        <location evidence="2">Cell membrane</location>
        <topology evidence="2">Multi-pass membrane protein</topology>
    </subcellularLocation>
</comment>
<reference evidence="12" key="1">
    <citation type="submission" date="2022-03" db="EMBL/GenBank/DDBJ databases">
        <authorList>
            <person name="Alioto T."/>
            <person name="Alioto T."/>
            <person name="Gomez Garrido J."/>
        </authorList>
    </citation>
    <scope>NUCLEOTIDE SEQUENCE</scope>
</reference>
<evidence type="ECO:0000256" key="9">
    <source>
        <dbReference type="ARBA" id="ARBA00023136"/>
    </source>
</evidence>
<comment type="similarity">
    <text evidence="3">Belongs to the claudin family.</text>
</comment>
<dbReference type="GO" id="GO:0005886">
    <property type="term" value="C:plasma membrane"/>
    <property type="evidence" value="ECO:0007669"/>
    <property type="project" value="UniProtKB-SubCell"/>
</dbReference>